<dbReference type="Pfam" id="PF00100">
    <property type="entry name" value="Zona_pellucida"/>
    <property type="match status" value="1"/>
</dbReference>
<dbReference type="InterPro" id="IPR055356">
    <property type="entry name" value="ZP-N"/>
</dbReference>
<keyword evidence="1" id="KW-0732">Signal</keyword>
<evidence type="ECO:0000256" key="2">
    <source>
        <dbReference type="ARBA" id="ARBA00023157"/>
    </source>
</evidence>
<evidence type="ECO:0000313" key="5">
    <source>
        <dbReference type="EMBL" id="GFO00562.1"/>
    </source>
</evidence>
<organism evidence="5 6">
    <name type="scientific">Plakobranchus ocellatus</name>
    <dbReference type="NCBI Taxonomy" id="259542"/>
    <lineage>
        <taxon>Eukaryota</taxon>
        <taxon>Metazoa</taxon>
        <taxon>Spiralia</taxon>
        <taxon>Lophotrochozoa</taxon>
        <taxon>Mollusca</taxon>
        <taxon>Gastropoda</taxon>
        <taxon>Heterobranchia</taxon>
        <taxon>Euthyneura</taxon>
        <taxon>Panpulmonata</taxon>
        <taxon>Sacoglossa</taxon>
        <taxon>Placobranchoidea</taxon>
        <taxon>Plakobranchidae</taxon>
        <taxon>Plakobranchus</taxon>
    </lineage>
</organism>
<name>A0AAV3ZZW0_9GAST</name>
<dbReference type="Proteomes" id="UP000735302">
    <property type="component" value="Unassembled WGS sequence"/>
</dbReference>
<sequence length="564" mass="62533">MVSTVKLTDPDITMVPVENDRSFATWKDTQSVDQSRLTYSHSSNDWTPPKDKGLQKTHIKRSCLSNRCVALSTLFLGSGDSRESFGQDLECHATHMTIHIPRSLASNAKLYMRDKHCELRDNGTHFVLTFTYDSCGTSLMFYQDHMLAQNNVTVHLDIDTEGPIQFDSDYTIPLQCRVPRDHQVGGAFMAVTRDPVVEDEGEATTAEFVLREFKSALYREEITEYPLQVNLDWADDLYHVYLGTSPLSWLSRQISCMMCAVYHVCLDRYPVWCVQISCTFGVWADVQYDVCMCRCPDNIPINKELFFEIDVQDRHQTGVAVFVSWCDATPTPDATHPLAYRLVENGCPASAAVHLEPVPSPDRFRFRSQAFHFSGDSNNNNQVYVHCSVKVCPARQCQTACRGDGLKHTTKTPTVASSTMARLLPTSALTSLFPAATTIPTTTATIPAAASATFTKSPTTTLNIITTIPARGNTKLATSTTITSTTTATIPTTTKTTPTTRTAAPNTTTTSPPLSTSTNAKIRRRRESQAVVQSRRAIGGQRSSRPERSVMLTRGPYVRSAHTV</sequence>
<dbReference type="PANTHER" id="PTHR14002">
    <property type="entry name" value="ENDOGLIN/TGF-BETA RECEPTOR TYPE III"/>
    <property type="match status" value="1"/>
</dbReference>
<dbReference type="Gene3D" id="2.60.40.4100">
    <property type="entry name" value="Zona pellucida, ZP-C domain"/>
    <property type="match status" value="1"/>
</dbReference>
<reference evidence="5 6" key="1">
    <citation type="journal article" date="2021" name="Elife">
        <title>Chloroplast acquisition without the gene transfer in kleptoplastic sea slugs, Plakobranchus ocellatus.</title>
        <authorList>
            <person name="Maeda T."/>
            <person name="Takahashi S."/>
            <person name="Yoshida T."/>
            <person name="Shimamura S."/>
            <person name="Takaki Y."/>
            <person name="Nagai Y."/>
            <person name="Toyoda A."/>
            <person name="Suzuki Y."/>
            <person name="Arimoto A."/>
            <person name="Ishii H."/>
            <person name="Satoh N."/>
            <person name="Nishiyama T."/>
            <person name="Hasebe M."/>
            <person name="Maruyama T."/>
            <person name="Minagawa J."/>
            <person name="Obokata J."/>
            <person name="Shigenobu S."/>
        </authorList>
    </citation>
    <scope>NUCLEOTIDE SEQUENCE [LARGE SCALE GENOMIC DNA]</scope>
</reference>
<evidence type="ECO:0000259" key="4">
    <source>
        <dbReference type="PROSITE" id="PS51034"/>
    </source>
</evidence>
<keyword evidence="6" id="KW-1185">Reference proteome</keyword>
<dbReference type="Gene3D" id="2.60.40.3210">
    <property type="entry name" value="Zona pellucida, ZP-N domain"/>
    <property type="match status" value="1"/>
</dbReference>
<comment type="caution">
    <text evidence="5">The sequence shown here is derived from an EMBL/GenBank/DDBJ whole genome shotgun (WGS) entry which is preliminary data.</text>
</comment>
<dbReference type="PROSITE" id="PS51034">
    <property type="entry name" value="ZP_2"/>
    <property type="match status" value="1"/>
</dbReference>
<accession>A0AAV3ZZW0</accession>
<dbReference type="InterPro" id="IPR001507">
    <property type="entry name" value="ZP_dom"/>
</dbReference>
<dbReference type="AlphaFoldDB" id="A0AAV3ZZW0"/>
<gene>
    <name evidence="5" type="ORF">PoB_002706700</name>
</gene>
<dbReference type="InterPro" id="IPR055355">
    <property type="entry name" value="ZP-C"/>
</dbReference>
<feature type="compositionally biased region" description="Low complexity" evidence="3">
    <location>
        <begin position="490"/>
        <end position="520"/>
    </location>
</feature>
<dbReference type="Pfam" id="PF23344">
    <property type="entry name" value="ZP-N"/>
    <property type="match status" value="1"/>
</dbReference>
<keyword evidence="2" id="KW-1015">Disulfide bond</keyword>
<feature type="region of interest" description="Disordered" evidence="3">
    <location>
        <begin position="490"/>
        <end position="564"/>
    </location>
</feature>
<dbReference type="EMBL" id="BLXT01003136">
    <property type="protein sequence ID" value="GFO00562.1"/>
    <property type="molecule type" value="Genomic_DNA"/>
</dbReference>
<evidence type="ECO:0000313" key="6">
    <source>
        <dbReference type="Proteomes" id="UP000735302"/>
    </source>
</evidence>
<dbReference type="SMART" id="SM00241">
    <property type="entry name" value="ZP"/>
    <property type="match status" value="1"/>
</dbReference>
<feature type="domain" description="ZP" evidence="4">
    <location>
        <begin position="90"/>
        <end position="408"/>
    </location>
</feature>
<dbReference type="PANTHER" id="PTHR14002:SF43">
    <property type="entry name" value="DELTA-LIKE PROTEIN"/>
    <property type="match status" value="1"/>
</dbReference>
<evidence type="ECO:0000256" key="1">
    <source>
        <dbReference type="ARBA" id="ARBA00022729"/>
    </source>
</evidence>
<protein>
    <recommendedName>
        <fullName evidence="4">ZP domain-containing protein</fullName>
    </recommendedName>
</protein>
<proteinExistence type="predicted"/>
<evidence type="ECO:0000256" key="3">
    <source>
        <dbReference type="SAM" id="MobiDB-lite"/>
    </source>
</evidence>
<dbReference type="InterPro" id="IPR042235">
    <property type="entry name" value="ZP-C_dom"/>
</dbReference>